<proteinExistence type="predicted"/>
<dbReference type="OMA" id="ECENIRT"/>
<evidence type="ECO:0000256" key="1">
    <source>
        <dbReference type="SAM" id="MobiDB-lite"/>
    </source>
</evidence>
<dbReference type="EMBL" id="CH954181">
    <property type="protein sequence ID" value="EDV48893.1"/>
    <property type="molecule type" value="Genomic_DNA"/>
</dbReference>
<dbReference type="OrthoDB" id="7842459at2759"/>
<feature type="region of interest" description="Disordered" evidence="1">
    <location>
        <begin position="132"/>
        <end position="189"/>
    </location>
</feature>
<feature type="chain" id="PRO_5002795974" evidence="2">
    <location>
        <begin position="22"/>
        <end position="189"/>
    </location>
</feature>
<dbReference type="Proteomes" id="UP000008711">
    <property type="component" value="Unassembled WGS sequence"/>
</dbReference>
<feature type="signal peptide" evidence="2">
    <location>
        <begin position="1"/>
        <end position="21"/>
    </location>
</feature>
<reference evidence="3 4" key="1">
    <citation type="journal article" date="2007" name="Nature">
        <title>Evolution of genes and genomes on the Drosophila phylogeny.</title>
        <authorList>
            <consortium name="Drosophila 12 Genomes Consortium"/>
            <person name="Clark A.G."/>
            <person name="Eisen M.B."/>
            <person name="Smith D.R."/>
            <person name="Bergman C.M."/>
            <person name="Oliver B."/>
            <person name="Markow T.A."/>
            <person name="Kaufman T.C."/>
            <person name="Kellis M."/>
            <person name="Gelbart W."/>
            <person name="Iyer V.N."/>
            <person name="Pollard D.A."/>
            <person name="Sackton T.B."/>
            <person name="Larracuente A.M."/>
            <person name="Singh N.D."/>
            <person name="Abad J.P."/>
            <person name="Abt D.N."/>
            <person name="Adryan B."/>
            <person name="Aguade M."/>
            <person name="Akashi H."/>
            <person name="Anderson W.W."/>
            <person name="Aquadro C.F."/>
            <person name="Ardell D.H."/>
            <person name="Arguello R."/>
            <person name="Artieri C.G."/>
            <person name="Barbash D.A."/>
            <person name="Barker D."/>
            <person name="Barsanti P."/>
            <person name="Batterham P."/>
            <person name="Batzoglou S."/>
            <person name="Begun D."/>
            <person name="Bhutkar A."/>
            <person name="Blanco E."/>
            <person name="Bosak S.A."/>
            <person name="Bradley R.K."/>
            <person name="Brand A.D."/>
            <person name="Brent M.R."/>
            <person name="Brooks A.N."/>
            <person name="Brown R.H."/>
            <person name="Butlin R.K."/>
            <person name="Caggese C."/>
            <person name="Calvi B.R."/>
            <person name="Bernardo de Carvalho A."/>
            <person name="Caspi A."/>
            <person name="Castrezana S."/>
            <person name="Celniker S.E."/>
            <person name="Chang J.L."/>
            <person name="Chapple C."/>
            <person name="Chatterji S."/>
            <person name="Chinwalla A."/>
            <person name="Civetta A."/>
            <person name="Clifton S.W."/>
            <person name="Comeron J.M."/>
            <person name="Costello J.C."/>
            <person name="Coyne J.A."/>
            <person name="Daub J."/>
            <person name="David R.G."/>
            <person name="Delcher A.L."/>
            <person name="Delehaunty K."/>
            <person name="Do C.B."/>
            <person name="Ebling H."/>
            <person name="Edwards K."/>
            <person name="Eickbush T."/>
            <person name="Evans J.D."/>
            <person name="Filipski A."/>
            <person name="Findeiss S."/>
            <person name="Freyhult E."/>
            <person name="Fulton L."/>
            <person name="Fulton R."/>
            <person name="Garcia A.C."/>
            <person name="Gardiner A."/>
            <person name="Garfield D.A."/>
            <person name="Garvin B.E."/>
            <person name="Gibson G."/>
            <person name="Gilbert D."/>
            <person name="Gnerre S."/>
            <person name="Godfrey J."/>
            <person name="Good R."/>
            <person name="Gotea V."/>
            <person name="Gravely B."/>
            <person name="Greenberg A.J."/>
            <person name="Griffiths-Jones S."/>
            <person name="Gross S."/>
            <person name="Guigo R."/>
            <person name="Gustafson E.A."/>
            <person name="Haerty W."/>
            <person name="Hahn M.W."/>
            <person name="Halligan D.L."/>
            <person name="Halpern A.L."/>
            <person name="Halter G.M."/>
            <person name="Han M.V."/>
            <person name="Heger A."/>
            <person name="Hillier L."/>
            <person name="Hinrichs A.S."/>
            <person name="Holmes I."/>
            <person name="Hoskins R.A."/>
            <person name="Hubisz M.J."/>
            <person name="Hultmark D."/>
            <person name="Huntley M.A."/>
            <person name="Jaffe D.B."/>
            <person name="Jagadeeshan S."/>
            <person name="Jeck W.R."/>
            <person name="Johnson J."/>
            <person name="Jones C.D."/>
            <person name="Jordan W.C."/>
            <person name="Karpen G.H."/>
            <person name="Kataoka E."/>
            <person name="Keightley P.D."/>
            <person name="Kheradpour P."/>
            <person name="Kirkness E.F."/>
            <person name="Koerich L.B."/>
            <person name="Kristiansen K."/>
            <person name="Kudrna D."/>
            <person name="Kulathinal R.J."/>
            <person name="Kumar S."/>
            <person name="Kwok R."/>
            <person name="Lander E."/>
            <person name="Langley C.H."/>
            <person name="Lapoint R."/>
            <person name="Lazzaro B.P."/>
            <person name="Lee S.J."/>
            <person name="Levesque L."/>
            <person name="Li R."/>
            <person name="Lin C.F."/>
            <person name="Lin M.F."/>
            <person name="Lindblad-Toh K."/>
            <person name="Llopart A."/>
            <person name="Long M."/>
            <person name="Low L."/>
            <person name="Lozovsky E."/>
            <person name="Lu J."/>
            <person name="Luo M."/>
            <person name="Machado C.A."/>
            <person name="Makalowski W."/>
            <person name="Marzo M."/>
            <person name="Matsuda M."/>
            <person name="Matzkin L."/>
            <person name="McAllister B."/>
            <person name="McBride C.S."/>
            <person name="McKernan B."/>
            <person name="McKernan K."/>
            <person name="Mendez-Lago M."/>
            <person name="Minx P."/>
            <person name="Mollenhauer M.U."/>
            <person name="Montooth K."/>
            <person name="Mount S.M."/>
            <person name="Mu X."/>
            <person name="Myers E."/>
            <person name="Negre B."/>
            <person name="Newfeld S."/>
            <person name="Nielsen R."/>
            <person name="Noor M.A."/>
            <person name="O'Grady P."/>
            <person name="Pachter L."/>
            <person name="Papaceit M."/>
            <person name="Parisi M.J."/>
            <person name="Parisi M."/>
            <person name="Parts L."/>
            <person name="Pedersen J.S."/>
            <person name="Pesole G."/>
            <person name="Phillippy A.M."/>
            <person name="Ponting C.P."/>
            <person name="Pop M."/>
            <person name="Porcelli D."/>
            <person name="Powell J.R."/>
            <person name="Prohaska S."/>
            <person name="Pruitt K."/>
            <person name="Puig M."/>
            <person name="Quesneville H."/>
            <person name="Ram K.R."/>
            <person name="Rand D."/>
            <person name="Rasmussen M.D."/>
            <person name="Reed L.K."/>
            <person name="Reenan R."/>
            <person name="Reily A."/>
            <person name="Remington K.A."/>
            <person name="Rieger T.T."/>
            <person name="Ritchie M.G."/>
            <person name="Robin C."/>
            <person name="Rogers Y.H."/>
            <person name="Rohde C."/>
            <person name="Rozas J."/>
            <person name="Rubenfield M.J."/>
            <person name="Ruiz A."/>
            <person name="Russo S."/>
            <person name="Salzberg S.L."/>
            <person name="Sanchez-Gracia A."/>
            <person name="Saranga D.J."/>
            <person name="Sato H."/>
            <person name="Schaeffer S.W."/>
            <person name="Schatz M.C."/>
            <person name="Schlenke T."/>
            <person name="Schwartz R."/>
            <person name="Segarra C."/>
            <person name="Singh R.S."/>
            <person name="Sirot L."/>
            <person name="Sirota M."/>
            <person name="Sisneros N.B."/>
            <person name="Smith C.D."/>
            <person name="Smith T.F."/>
            <person name="Spieth J."/>
            <person name="Stage D.E."/>
            <person name="Stark A."/>
            <person name="Stephan W."/>
            <person name="Strausberg R.L."/>
            <person name="Strempel S."/>
            <person name="Sturgill D."/>
            <person name="Sutton G."/>
            <person name="Sutton G.G."/>
            <person name="Tao W."/>
            <person name="Teichmann S."/>
            <person name="Tobari Y.N."/>
            <person name="Tomimura Y."/>
            <person name="Tsolas J.M."/>
            <person name="Valente V.L."/>
            <person name="Venter E."/>
            <person name="Venter J.C."/>
            <person name="Vicario S."/>
            <person name="Vieira F.G."/>
            <person name="Vilella A.J."/>
            <person name="Villasante A."/>
            <person name="Walenz B."/>
            <person name="Wang J."/>
            <person name="Wasserman M."/>
            <person name="Watts T."/>
            <person name="Wilson D."/>
            <person name="Wilson R.K."/>
            <person name="Wing R.A."/>
            <person name="Wolfner M.F."/>
            <person name="Wong A."/>
            <person name="Wong G.K."/>
            <person name="Wu C.I."/>
            <person name="Wu G."/>
            <person name="Yamamoto D."/>
            <person name="Yang H.P."/>
            <person name="Yang S.P."/>
            <person name="Yorke J.A."/>
            <person name="Yoshida K."/>
            <person name="Zdobnov E."/>
            <person name="Zhang P."/>
            <person name="Zhang Y."/>
            <person name="Zimin A.V."/>
            <person name="Baldwin J."/>
            <person name="Abdouelleil A."/>
            <person name="Abdulkadir J."/>
            <person name="Abebe A."/>
            <person name="Abera B."/>
            <person name="Abreu J."/>
            <person name="Acer S.C."/>
            <person name="Aftuck L."/>
            <person name="Alexander A."/>
            <person name="An P."/>
            <person name="Anderson E."/>
            <person name="Anderson S."/>
            <person name="Arachi H."/>
            <person name="Azer M."/>
            <person name="Bachantsang P."/>
            <person name="Barry A."/>
            <person name="Bayul T."/>
            <person name="Berlin A."/>
            <person name="Bessette D."/>
            <person name="Bloom T."/>
            <person name="Blye J."/>
            <person name="Boguslavskiy L."/>
            <person name="Bonnet C."/>
            <person name="Boukhgalter B."/>
            <person name="Bourzgui I."/>
            <person name="Brown A."/>
            <person name="Cahill P."/>
            <person name="Channer S."/>
            <person name="Cheshatsang Y."/>
            <person name="Chuda L."/>
            <person name="Citroen M."/>
            <person name="Collymore A."/>
            <person name="Cooke P."/>
            <person name="Costello M."/>
            <person name="D'Aco K."/>
            <person name="Daza R."/>
            <person name="De Haan G."/>
            <person name="DeGray S."/>
            <person name="DeMaso C."/>
            <person name="Dhargay N."/>
            <person name="Dooley K."/>
            <person name="Dooley E."/>
            <person name="Doricent M."/>
            <person name="Dorje P."/>
            <person name="Dorjee K."/>
            <person name="Dupes A."/>
            <person name="Elong R."/>
            <person name="Falk J."/>
            <person name="Farina A."/>
            <person name="Faro S."/>
            <person name="Ferguson D."/>
            <person name="Fisher S."/>
            <person name="Foley C.D."/>
            <person name="Franke A."/>
            <person name="Friedrich D."/>
            <person name="Gadbois L."/>
            <person name="Gearin G."/>
            <person name="Gearin C.R."/>
            <person name="Giannoukos G."/>
            <person name="Goode T."/>
            <person name="Graham J."/>
            <person name="Grandbois E."/>
            <person name="Grewal S."/>
            <person name="Gyaltsen K."/>
            <person name="Hafez N."/>
            <person name="Hagos B."/>
            <person name="Hall J."/>
            <person name="Henson C."/>
            <person name="Hollinger A."/>
            <person name="Honan T."/>
            <person name="Huard M.D."/>
            <person name="Hughes L."/>
            <person name="Hurhula B."/>
            <person name="Husby M.E."/>
            <person name="Kamat A."/>
            <person name="Kanga B."/>
            <person name="Kashin S."/>
            <person name="Khazanovich D."/>
            <person name="Kisner P."/>
            <person name="Lance K."/>
            <person name="Lara M."/>
            <person name="Lee W."/>
            <person name="Lennon N."/>
            <person name="Letendre F."/>
            <person name="LeVine R."/>
            <person name="Lipovsky A."/>
            <person name="Liu X."/>
            <person name="Liu J."/>
            <person name="Liu S."/>
            <person name="Lokyitsang T."/>
            <person name="Lokyitsang Y."/>
            <person name="Lubonja R."/>
            <person name="Lui A."/>
            <person name="MacDonald P."/>
            <person name="Magnisalis V."/>
            <person name="Maru K."/>
            <person name="Matthews C."/>
            <person name="McCusker W."/>
            <person name="McDonough S."/>
            <person name="Mehta T."/>
            <person name="Meldrim J."/>
            <person name="Meneus L."/>
            <person name="Mihai O."/>
            <person name="Mihalev A."/>
            <person name="Mihova T."/>
            <person name="Mittelman R."/>
            <person name="Mlenga V."/>
            <person name="Montmayeur A."/>
            <person name="Mulrain L."/>
            <person name="Navidi A."/>
            <person name="Naylor J."/>
            <person name="Negash T."/>
            <person name="Nguyen T."/>
            <person name="Nguyen N."/>
            <person name="Nicol R."/>
            <person name="Norbu C."/>
            <person name="Norbu N."/>
            <person name="Novod N."/>
            <person name="O'Neill B."/>
            <person name="Osman S."/>
            <person name="Markiewicz E."/>
            <person name="Oyono O.L."/>
            <person name="Patti C."/>
            <person name="Phunkhang P."/>
            <person name="Pierre F."/>
            <person name="Priest M."/>
            <person name="Raghuraman S."/>
            <person name="Rege F."/>
            <person name="Reyes R."/>
            <person name="Rise C."/>
            <person name="Rogov P."/>
            <person name="Ross K."/>
            <person name="Ryan E."/>
            <person name="Settipalli S."/>
            <person name="Shea T."/>
            <person name="Sherpa N."/>
            <person name="Shi L."/>
            <person name="Shih D."/>
            <person name="Sparrow T."/>
            <person name="Spaulding J."/>
            <person name="Stalker J."/>
            <person name="Stange-Thomann N."/>
            <person name="Stavropoulos S."/>
            <person name="Stone C."/>
            <person name="Strader C."/>
            <person name="Tesfaye S."/>
            <person name="Thomson T."/>
            <person name="Thoulutsang Y."/>
            <person name="Thoulutsang D."/>
            <person name="Topham K."/>
            <person name="Topping I."/>
            <person name="Tsamla T."/>
            <person name="Vassiliev H."/>
            <person name="Vo A."/>
            <person name="Wangchuk T."/>
            <person name="Wangdi T."/>
            <person name="Weiand M."/>
            <person name="Wilkinson J."/>
            <person name="Wilson A."/>
            <person name="Yadav S."/>
            <person name="Young G."/>
            <person name="Yu Q."/>
            <person name="Zembek L."/>
            <person name="Zhong D."/>
            <person name="Zimmer A."/>
            <person name="Zwirko Z."/>
            <person name="Jaffe D.B."/>
            <person name="Alvarez P."/>
            <person name="Brockman W."/>
            <person name="Butler J."/>
            <person name="Chin C."/>
            <person name="Gnerre S."/>
            <person name="Grabherr M."/>
            <person name="Kleber M."/>
            <person name="Mauceli E."/>
            <person name="MacCallum I."/>
        </authorList>
    </citation>
    <scope>NUCLEOTIDE SEQUENCE [LARGE SCALE GENOMIC DNA]</scope>
    <source>
        <strain evidence="3 4">TSC#14021-0224.01</strain>
    </source>
</reference>
<evidence type="ECO:0000256" key="2">
    <source>
        <dbReference type="SAM" id="SignalP"/>
    </source>
</evidence>
<protein>
    <submittedName>
        <fullName evidence="3">GG21251</fullName>
    </submittedName>
</protein>
<name>B3P3K5_DROER</name>
<gene>
    <name evidence="3" type="primary">Dere\GG21251</name>
    <name evidence="3" type="ORF">Dere_GG21251</name>
</gene>
<dbReference type="eggNOG" id="ENOG502T8F3">
    <property type="taxonomic scope" value="Eukaryota"/>
</dbReference>
<feature type="compositionally biased region" description="Polar residues" evidence="1">
    <location>
        <begin position="172"/>
        <end position="189"/>
    </location>
</feature>
<keyword evidence="2" id="KW-0732">Signal</keyword>
<dbReference type="PhylomeDB" id="B3P3K5"/>
<evidence type="ECO:0000313" key="3">
    <source>
        <dbReference type="EMBL" id="EDV48893.1"/>
    </source>
</evidence>
<dbReference type="HOGENOM" id="CLU_1462803_0_0_1"/>
<feature type="compositionally biased region" description="Acidic residues" evidence="1">
    <location>
        <begin position="141"/>
        <end position="157"/>
    </location>
</feature>
<accession>B3P3K5</accession>
<reference evidence="3 4" key="2">
    <citation type="journal article" date="2008" name="Bioinformatics">
        <title>Assembly reconciliation.</title>
        <authorList>
            <person name="Zimin A.V."/>
            <person name="Smith D.R."/>
            <person name="Sutton G."/>
            <person name="Yorke J.A."/>
        </authorList>
    </citation>
    <scope>NUCLEOTIDE SEQUENCE [LARGE SCALE GENOMIC DNA]</scope>
    <source>
        <strain evidence="3 4">TSC#14021-0224.01</strain>
    </source>
</reference>
<dbReference type="AlphaFoldDB" id="B3P3K5"/>
<sequence length="189" mass="20906">MDLFSCLLLCLGIISLPNVFTICVPPNHCIEDMEESDAKERFDYVLGKYEEVEMKIPGKPVGLHGKVVTHGEAEEQHLVFQYMDNTLHDIIQTCAFVVKRNPGECENIRTYCSAFLGRLPRPLLERQPINVCDDGTRVAEDEPDTEAEDNPDADAQGEADPQQEQGGAGVGQSETTTAEPGSSKLSEFY</sequence>
<organism evidence="3 4">
    <name type="scientific">Drosophila erecta</name>
    <name type="common">Fruit fly</name>
    <dbReference type="NCBI Taxonomy" id="7220"/>
    <lineage>
        <taxon>Eukaryota</taxon>
        <taxon>Metazoa</taxon>
        <taxon>Ecdysozoa</taxon>
        <taxon>Arthropoda</taxon>
        <taxon>Hexapoda</taxon>
        <taxon>Insecta</taxon>
        <taxon>Pterygota</taxon>
        <taxon>Neoptera</taxon>
        <taxon>Endopterygota</taxon>
        <taxon>Diptera</taxon>
        <taxon>Brachycera</taxon>
        <taxon>Muscomorpha</taxon>
        <taxon>Ephydroidea</taxon>
        <taxon>Drosophilidae</taxon>
        <taxon>Drosophila</taxon>
        <taxon>Sophophora</taxon>
    </lineage>
</organism>
<keyword evidence="4" id="KW-1185">Reference proteome</keyword>
<evidence type="ECO:0000313" key="4">
    <source>
        <dbReference type="Proteomes" id="UP000008711"/>
    </source>
</evidence>